<dbReference type="InterPro" id="IPR006558">
    <property type="entry name" value="LamG-like"/>
</dbReference>
<dbReference type="Proteomes" id="UP001431776">
    <property type="component" value="Unassembled WGS sequence"/>
</dbReference>
<reference evidence="5" key="1">
    <citation type="submission" date="2023-05" db="EMBL/GenBank/DDBJ databases">
        <title>Anaerotaeda fermentans gen. nov., sp. nov., a novel anaerobic planctomycete of the new family within the order Sedimentisphaerales isolated from Taman Peninsula, Russia.</title>
        <authorList>
            <person name="Khomyakova M.A."/>
            <person name="Merkel A.Y."/>
            <person name="Slobodkin A.I."/>
        </authorList>
    </citation>
    <scope>NUCLEOTIDE SEQUENCE</scope>
    <source>
        <strain evidence="5">M17dextr</strain>
    </source>
</reference>
<dbReference type="Pfam" id="PF13385">
    <property type="entry name" value="Laminin_G_3"/>
    <property type="match status" value="1"/>
</dbReference>
<sequence length="763" mass="83745">MFTRPFLMLVCLVILGPIGSTPASQEDLVLYWPFNEGQGTAARDRSGNGNDGVIEGGALWVPGALGTALQFNGSDALVRGPHIPFNSRSFTHALWVNPSLLAGDQSVFSQYQASSANQGLHYRISTGGSVRMGFYSNDLDLPAGTVQADTWYHLTFWYDFETQNRRVYVNGELAGEGAAAPYLGTAGDTLVGTFWRPDRADRVPEWFNGMIDDVQVYDRALADEEIQEIMLGLTDPALAGEPSPEDDSIDVPRDATLSWTAGEQAATHDVYFGTVFEDVNDAGRTDPRGVLVSQDQTETRYTPTDLLDFSTTYYWRIDEVSAAPENTIHKGDVWSFTTEPFAYPLANIIATSNGISDEVSTPQRTVDGSGLDADDQHSVHNADMWLAEPPDDGPLYIQYEFDRLYKLHEMLVWNYNVEFELLLGLGLKDVTIETSEDGADWAVLGEVQLNQATARATYAANTTVDLQGVAARYVRLTVNSAWGIMGQYGLSEVRFLYIPAQPREPQPADGALNVSVDAALAWRAGRNAVSYEVYLGTDPEALALAEAVGANRYDPGPLNLATTYYWLVNAIQEAESWNGGVWSFATQEYLVVEDFESYNNDVEVGTTIFDTWLDGWVNDTGSTVGHLNSPFAERTIVHSGRQSMPLFYDNTTTAVSEADYALSQDWSLYGIKSLSLYFHGAEGNAGQLYVKINNTKIAYDGPAVNLARPSWQLWSIDLSQAGNVSDVRSLTIGIEGTGAKGVVYIDDIRLYPEVLEDVPPPGM</sequence>
<dbReference type="InterPro" id="IPR013320">
    <property type="entry name" value="ConA-like_dom_sf"/>
</dbReference>
<accession>A0AAW6TSC1</accession>
<dbReference type="SUPFAM" id="SSF49899">
    <property type="entry name" value="Concanavalin A-like lectins/glucanases"/>
    <property type="match status" value="1"/>
</dbReference>
<keyword evidence="6" id="KW-1185">Reference proteome</keyword>
<dbReference type="EMBL" id="JASCXX010000005">
    <property type="protein sequence ID" value="MDI6448597.1"/>
    <property type="molecule type" value="Genomic_DNA"/>
</dbReference>
<dbReference type="SMART" id="SM00560">
    <property type="entry name" value="LamGL"/>
    <property type="match status" value="1"/>
</dbReference>
<keyword evidence="1 3" id="KW-0732">Signal</keyword>
<dbReference type="InterPro" id="IPR000421">
    <property type="entry name" value="FA58C"/>
</dbReference>
<evidence type="ECO:0000259" key="4">
    <source>
        <dbReference type="PROSITE" id="PS50022"/>
    </source>
</evidence>
<dbReference type="PANTHER" id="PTHR47635">
    <property type="entry name" value="CUB DOMAIN-CONTAINING PROTEIN"/>
    <property type="match status" value="1"/>
</dbReference>
<dbReference type="PROSITE" id="PS50022">
    <property type="entry name" value="FA58C_3"/>
    <property type="match status" value="1"/>
</dbReference>
<gene>
    <name evidence="5" type="ORF">QJ522_06040</name>
</gene>
<keyword evidence="2" id="KW-1015">Disulfide bond</keyword>
<evidence type="ECO:0000256" key="1">
    <source>
        <dbReference type="ARBA" id="ARBA00022729"/>
    </source>
</evidence>
<dbReference type="Gene3D" id="2.60.120.200">
    <property type="match status" value="1"/>
</dbReference>
<dbReference type="Gene3D" id="2.60.120.260">
    <property type="entry name" value="Galactose-binding domain-like"/>
    <property type="match status" value="2"/>
</dbReference>
<proteinExistence type="predicted"/>
<dbReference type="SUPFAM" id="SSF49785">
    <property type="entry name" value="Galactose-binding domain-like"/>
    <property type="match status" value="1"/>
</dbReference>
<dbReference type="RefSeq" id="WP_349244008.1">
    <property type="nucleotide sequence ID" value="NZ_JASCXX010000005.1"/>
</dbReference>
<evidence type="ECO:0000256" key="2">
    <source>
        <dbReference type="ARBA" id="ARBA00023157"/>
    </source>
</evidence>
<dbReference type="InterPro" id="IPR013783">
    <property type="entry name" value="Ig-like_fold"/>
</dbReference>
<dbReference type="AlphaFoldDB" id="A0AAW6TSC1"/>
<feature type="chain" id="PRO_5043352925" description="F5/8 type C domain-containing protein" evidence="3">
    <location>
        <begin position="24"/>
        <end position="763"/>
    </location>
</feature>
<protein>
    <recommendedName>
        <fullName evidence="4">F5/8 type C domain-containing protein</fullName>
    </recommendedName>
</protein>
<feature type="domain" description="F5/8 type C" evidence="4">
    <location>
        <begin position="341"/>
        <end position="482"/>
    </location>
</feature>
<name>A0AAW6TSC1_9BACT</name>
<evidence type="ECO:0000313" key="6">
    <source>
        <dbReference type="Proteomes" id="UP001431776"/>
    </source>
</evidence>
<comment type="caution">
    <text evidence="5">The sequence shown here is derived from an EMBL/GenBank/DDBJ whole genome shotgun (WGS) entry which is preliminary data.</text>
</comment>
<organism evidence="5 6">
    <name type="scientific">Anaerobaca lacustris</name>
    <dbReference type="NCBI Taxonomy" id="3044600"/>
    <lineage>
        <taxon>Bacteria</taxon>
        <taxon>Pseudomonadati</taxon>
        <taxon>Planctomycetota</taxon>
        <taxon>Phycisphaerae</taxon>
        <taxon>Sedimentisphaerales</taxon>
        <taxon>Anaerobacaceae</taxon>
        <taxon>Anaerobaca</taxon>
    </lineage>
</organism>
<dbReference type="InterPro" id="IPR008979">
    <property type="entry name" value="Galactose-bd-like_sf"/>
</dbReference>
<evidence type="ECO:0000313" key="5">
    <source>
        <dbReference type="EMBL" id="MDI6448597.1"/>
    </source>
</evidence>
<dbReference type="PANTHER" id="PTHR47635:SF2">
    <property type="entry name" value="LAMG-LIKE JELLYROLL FOLD DOMAIN-CONTAINING PROTEIN"/>
    <property type="match status" value="1"/>
</dbReference>
<evidence type="ECO:0000256" key="3">
    <source>
        <dbReference type="SAM" id="SignalP"/>
    </source>
</evidence>
<dbReference type="Gene3D" id="2.60.40.10">
    <property type="entry name" value="Immunoglobulins"/>
    <property type="match status" value="2"/>
</dbReference>
<feature type="signal peptide" evidence="3">
    <location>
        <begin position="1"/>
        <end position="23"/>
    </location>
</feature>